<dbReference type="InParanoid" id="A0A067R963"/>
<dbReference type="PANTHER" id="PTHR31019">
    <property type="entry name" value="SMALL INTEGRAL MEMBRANE PROTEIN 14"/>
    <property type="match status" value="1"/>
</dbReference>
<organism evidence="2 3">
    <name type="scientific">Zootermopsis nevadensis</name>
    <name type="common">Dampwood termite</name>
    <dbReference type="NCBI Taxonomy" id="136037"/>
    <lineage>
        <taxon>Eukaryota</taxon>
        <taxon>Metazoa</taxon>
        <taxon>Ecdysozoa</taxon>
        <taxon>Arthropoda</taxon>
        <taxon>Hexapoda</taxon>
        <taxon>Insecta</taxon>
        <taxon>Pterygota</taxon>
        <taxon>Neoptera</taxon>
        <taxon>Polyneoptera</taxon>
        <taxon>Dictyoptera</taxon>
        <taxon>Blattodea</taxon>
        <taxon>Blattoidea</taxon>
        <taxon>Termitoidae</taxon>
        <taxon>Termopsidae</taxon>
        <taxon>Zootermopsis</taxon>
    </lineage>
</organism>
<keyword evidence="3" id="KW-1185">Reference proteome</keyword>
<evidence type="ECO:0000313" key="2">
    <source>
        <dbReference type="EMBL" id="KDR20087.1"/>
    </source>
</evidence>
<dbReference type="Pfam" id="PF11027">
    <property type="entry name" value="DUF2615"/>
    <property type="match status" value="1"/>
</dbReference>
<evidence type="ECO:0000313" key="3">
    <source>
        <dbReference type="Proteomes" id="UP000027135"/>
    </source>
</evidence>
<dbReference type="STRING" id="136037.A0A067R963"/>
<dbReference type="AlphaFoldDB" id="A0A067R963"/>
<proteinExistence type="predicted"/>
<dbReference type="PANTHER" id="PTHR31019:SF1">
    <property type="entry name" value="SMALL INTEGRAL MEMBRANE PROTEIN 14"/>
    <property type="match status" value="1"/>
</dbReference>
<name>A0A067R963_ZOONE</name>
<evidence type="ECO:0000256" key="1">
    <source>
        <dbReference type="ARBA" id="ARBA00017902"/>
    </source>
</evidence>
<gene>
    <name evidence="2" type="ORF">L798_05482</name>
</gene>
<protein>
    <recommendedName>
        <fullName evidence="1">Small integral membrane protein 14</fullName>
    </recommendedName>
</protein>
<dbReference type="Proteomes" id="UP000027135">
    <property type="component" value="Unassembled WGS sequence"/>
</dbReference>
<dbReference type="InterPro" id="IPR020309">
    <property type="entry name" value="Smim-14"/>
</dbReference>
<dbReference type="GO" id="GO:0005783">
    <property type="term" value="C:endoplasmic reticulum"/>
    <property type="evidence" value="ECO:0007669"/>
    <property type="project" value="TreeGrafter"/>
</dbReference>
<accession>A0A067R963</accession>
<reference evidence="2 3" key="1">
    <citation type="journal article" date="2014" name="Nat. Commun.">
        <title>Molecular traces of alternative social organization in a termite genome.</title>
        <authorList>
            <person name="Terrapon N."/>
            <person name="Li C."/>
            <person name="Robertson H.M."/>
            <person name="Ji L."/>
            <person name="Meng X."/>
            <person name="Booth W."/>
            <person name="Chen Z."/>
            <person name="Childers C.P."/>
            <person name="Glastad K.M."/>
            <person name="Gokhale K."/>
            <person name="Gowin J."/>
            <person name="Gronenberg W."/>
            <person name="Hermansen R.A."/>
            <person name="Hu H."/>
            <person name="Hunt B.G."/>
            <person name="Huylmans A.K."/>
            <person name="Khalil S.M."/>
            <person name="Mitchell R.D."/>
            <person name="Munoz-Torres M.C."/>
            <person name="Mustard J.A."/>
            <person name="Pan H."/>
            <person name="Reese J.T."/>
            <person name="Scharf M.E."/>
            <person name="Sun F."/>
            <person name="Vogel H."/>
            <person name="Xiao J."/>
            <person name="Yang W."/>
            <person name="Yang Z."/>
            <person name="Yang Z."/>
            <person name="Zhou J."/>
            <person name="Zhu J."/>
            <person name="Brent C.S."/>
            <person name="Elsik C.G."/>
            <person name="Goodisman M.A."/>
            <person name="Liberles D.A."/>
            <person name="Roe R.M."/>
            <person name="Vargo E.L."/>
            <person name="Vilcinskas A."/>
            <person name="Wang J."/>
            <person name="Bornberg-Bauer E."/>
            <person name="Korb J."/>
            <person name="Zhang G."/>
            <person name="Liebig J."/>
        </authorList>
    </citation>
    <scope>NUCLEOTIDE SEQUENCE [LARGE SCALE GENOMIC DNA]</scope>
    <source>
        <tissue evidence="2">Whole organism</tissue>
    </source>
</reference>
<dbReference type="EMBL" id="KK852620">
    <property type="protein sequence ID" value="KDR20087.1"/>
    <property type="molecule type" value="Genomic_DNA"/>
</dbReference>
<sequence length="67" mass="8109">MGDEGPCEWIWNHEMTMRRLLSLLRQSQAYCTDSECLDECKYKELIPDYLQFKINLKLLFYTRSNKV</sequence>